<dbReference type="SUPFAM" id="SSF50998">
    <property type="entry name" value="Quinoprotein alcohol dehydrogenase-like"/>
    <property type="match status" value="1"/>
</dbReference>
<dbReference type="EMBL" id="LT795070">
    <property type="protein sequence ID" value="SJX65358.1"/>
    <property type="molecule type" value="Genomic_DNA"/>
</dbReference>
<keyword evidence="1" id="KW-0853">WD repeat</keyword>
<evidence type="ECO:0000259" key="3">
    <source>
        <dbReference type="PROSITE" id="PS50181"/>
    </source>
</evidence>
<dbReference type="AlphaFoldDB" id="A0A2N8UKP2"/>
<reference evidence="4 5" key="1">
    <citation type="submission" date="2017-02" db="EMBL/GenBank/DDBJ databases">
        <authorList>
            <person name="Peterson S.W."/>
        </authorList>
    </citation>
    <scope>NUCLEOTIDE SEQUENCE [LARGE SCALE GENOMIC DNA]</scope>
    <source>
        <strain evidence="4 5">SRS1_H2-8</strain>
    </source>
</reference>
<proteinExistence type="predicted"/>
<feature type="region of interest" description="Disordered" evidence="2">
    <location>
        <begin position="572"/>
        <end position="591"/>
    </location>
</feature>
<feature type="region of interest" description="Disordered" evidence="2">
    <location>
        <begin position="698"/>
        <end position="723"/>
    </location>
</feature>
<feature type="compositionally biased region" description="Low complexity" evidence="2">
    <location>
        <begin position="573"/>
        <end position="589"/>
    </location>
</feature>
<dbReference type="Gene3D" id="1.20.1280.50">
    <property type="match status" value="1"/>
</dbReference>
<dbReference type="SMART" id="SM00320">
    <property type="entry name" value="WD40"/>
    <property type="match status" value="1"/>
</dbReference>
<dbReference type="InterPro" id="IPR015943">
    <property type="entry name" value="WD40/YVTN_repeat-like_dom_sf"/>
</dbReference>
<protein>
    <recommendedName>
        <fullName evidence="3">F-box domain-containing protein</fullName>
    </recommendedName>
</protein>
<dbReference type="InterPro" id="IPR011047">
    <property type="entry name" value="Quinoprotein_ADH-like_sf"/>
</dbReference>
<dbReference type="Pfam" id="PF25499">
    <property type="entry name" value="Beta-prop_pof12"/>
    <property type="match status" value="1"/>
</dbReference>
<organism evidence="4 5">
    <name type="scientific">Sporisorium reilianum f. sp. reilianum</name>
    <dbReference type="NCBI Taxonomy" id="72559"/>
    <lineage>
        <taxon>Eukaryota</taxon>
        <taxon>Fungi</taxon>
        <taxon>Dikarya</taxon>
        <taxon>Basidiomycota</taxon>
        <taxon>Ustilaginomycotina</taxon>
        <taxon>Ustilaginomycetes</taxon>
        <taxon>Ustilaginales</taxon>
        <taxon>Ustilaginaceae</taxon>
        <taxon>Sporisorium</taxon>
    </lineage>
</organism>
<gene>
    <name evidence="4" type="ORF">SRS1_15629</name>
</gene>
<dbReference type="Gene3D" id="2.130.10.10">
    <property type="entry name" value="YVTN repeat-like/Quinoprotein amine dehydrogenase"/>
    <property type="match status" value="1"/>
</dbReference>
<dbReference type="PROSITE" id="PS50181">
    <property type="entry name" value="FBOX"/>
    <property type="match status" value="1"/>
</dbReference>
<feature type="domain" description="F-box" evidence="3">
    <location>
        <begin position="1"/>
        <end position="45"/>
    </location>
</feature>
<dbReference type="InterPro" id="IPR001680">
    <property type="entry name" value="WD40_rpt"/>
</dbReference>
<dbReference type="SMART" id="SM00256">
    <property type="entry name" value="FBOX"/>
    <property type="match status" value="1"/>
</dbReference>
<dbReference type="PROSITE" id="PS50082">
    <property type="entry name" value="WD_REPEATS_2"/>
    <property type="match status" value="1"/>
</dbReference>
<feature type="compositionally biased region" description="Polar residues" evidence="2">
    <location>
        <begin position="702"/>
        <end position="715"/>
    </location>
</feature>
<dbReference type="PROSITE" id="PS50294">
    <property type="entry name" value="WD_REPEATS_REGION"/>
    <property type="match status" value="1"/>
</dbReference>
<dbReference type="SUPFAM" id="SSF50978">
    <property type="entry name" value="WD40 repeat-like"/>
    <property type="match status" value="1"/>
</dbReference>
<feature type="compositionally biased region" description="Polar residues" evidence="2">
    <location>
        <begin position="508"/>
        <end position="533"/>
    </location>
</feature>
<evidence type="ECO:0000256" key="1">
    <source>
        <dbReference type="PROSITE-ProRule" id="PRU00221"/>
    </source>
</evidence>
<dbReference type="SUPFAM" id="SSF81383">
    <property type="entry name" value="F-box domain"/>
    <property type="match status" value="1"/>
</dbReference>
<dbReference type="Pfam" id="PF12937">
    <property type="entry name" value="F-box-like"/>
    <property type="match status" value="1"/>
</dbReference>
<dbReference type="Proteomes" id="UP000239563">
    <property type="component" value="Chromosome XVII"/>
</dbReference>
<evidence type="ECO:0000313" key="4">
    <source>
        <dbReference type="EMBL" id="SJX65358.1"/>
    </source>
</evidence>
<dbReference type="InterPro" id="IPR036322">
    <property type="entry name" value="WD40_repeat_dom_sf"/>
</dbReference>
<feature type="repeat" description="WD" evidence="1">
    <location>
        <begin position="600"/>
        <end position="631"/>
    </location>
</feature>
<evidence type="ECO:0000256" key="2">
    <source>
        <dbReference type="SAM" id="MobiDB-lite"/>
    </source>
</evidence>
<feature type="region of interest" description="Disordered" evidence="2">
    <location>
        <begin position="652"/>
        <end position="684"/>
    </location>
</feature>
<dbReference type="InterPro" id="IPR001810">
    <property type="entry name" value="F-box_dom"/>
</dbReference>
<feature type="region of interest" description="Disordered" evidence="2">
    <location>
        <begin position="474"/>
        <end position="533"/>
    </location>
</feature>
<dbReference type="InterPro" id="IPR036047">
    <property type="entry name" value="F-box-like_dom_sf"/>
</dbReference>
<name>A0A2N8UKP2_9BASI</name>
<sequence length="784" mass="86464">MHSRLADEVILRIFSFLDAPDLVRLQLVNKHIGSLAKDRQLWKRLFYFNFVRPADGTFGGRATSSALPTLRELRSLLLHQNVLPGKHVAGDDARPIHRLPSRYYSTFSRSNPTTAPEQDADHALVSLFHHGLHPRDAATKDHLIDWEPIFRVSTNWQQGNFAVSELLTPASRSNSKPCQRSSSASHHTIVRVSHHFILTATIANSEQASTSPSISVYPSQPLADPVDYLGRNASHMPTDLHERKPIIRFSSPGLQRLLNQRSSKHCSTQVHVTEIAVDADAGIDASVADPSSQHRKRKLNGADESALGSVARILVTYSTGHFSIFAIRSADGTIKCNEDVFHRPETLQSGDHVTMAAMHSHALVLCSSDFNLAFYRISTAPTIRVDLIHRLSSYRCSWPASLRLKKLPYHDVSKRARRPSSSTINDRRFTDDRIDEEAFRVTLAYSAPSYPSSWSVSVQELVVRINLDPASSTAAQVTSRHATAKHPFRPTPIDPRGRSMLGRHHVSSRLTSSDASRQDSAPVSMSHTTNSRSTSLTYDDPFVVLGASDNLIEVYELLGATTFVRRTPRDIHSPASASRSATATPSSPTQGLRLVHRRSLHGHTGSVHSVALEDGRCVSGGADGSVMVWSLGDRANETDSIASAMRHVRATARSLERKDAKKGVGPKSTSSTLVEDEEGDEAASHMAHVLTLRTSIEAEPQQAETWNPNDKQSGYSRARDARSFGPSLGQMVRSRVLDRQARGVIRWVSMAFDKIVSIVDFTGAGHASIESQQPRERVQVWSFG</sequence>
<accession>A0A2N8UKP2</accession>
<evidence type="ECO:0000313" key="5">
    <source>
        <dbReference type="Proteomes" id="UP000239563"/>
    </source>
</evidence>